<organism evidence="2 3">
    <name type="scientific">Lithospermum erythrorhizon</name>
    <name type="common">Purple gromwell</name>
    <name type="synonym">Lithospermum officinale var. erythrorhizon</name>
    <dbReference type="NCBI Taxonomy" id="34254"/>
    <lineage>
        <taxon>Eukaryota</taxon>
        <taxon>Viridiplantae</taxon>
        <taxon>Streptophyta</taxon>
        <taxon>Embryophyta</taxon>
        <taxon>Tracheophyta</taxon>
        <taxon>Spermatophyta</taxon>
        <taxon>Magnoliopsida</taxon>
        <taxon>eudicotyledons</taxon>
        <taxon>Gunneridae</taxon>
        <taxon>Pentapetalae</taxon>
        <taxon>asterids</taxon>
        <taxon>lamiids</taxon>
        <taxon>Boraginales</taxon>
        <taxon>Boraginaceae</taxon>
        <taxon>Boraginoideae</taxon>
        <taxon>Lithospermeae</taxon>
        <taxon>Lithospermum</taxon>
    </lineage>
</organism>
<evidence type="ECO:0000256" key="1">
    <source>
        <dbReference type="SAM" id="MobiDB-lite"/>
    </source>
</evidence>
<feature type="region of interest" description="Disordered" evidence="1">
    <location>
        <begin position="71"/>
        <end position="91"/>
    </location>
</feature>
<keyword evidence="3" id="KW-1185">Reference proteome</keyword>
<dbReference type="EMBL" id="BAABME010026406">
    <property type="protein sequence ID" value="GAA0173850.1"/>
    <property type="molecule type" value="Genomic_DNA"/>
</dbReference>
<protein>
    <recommendedName>
        <fullName evidence="4">Gag-pol polyprotein</fullName>
    </recommendedName>
</protein>
<accession>A0AAV3RDC8</accession>
<sequence length="199" mass="22326">MNNEKLVRKVLRTLPKRFAHKVTTIEEAQNLTTMRLDELIENFTTFEMTFEPTETGKKKGISLKANCEGEEGGDLAETAGGSNGGGNRQNRSRGIQYKKCEGFGHIQVECPNYVKKQSKSYYTTLSDEDIDEDEGGDHNETNFVAFTAQIQTSITFNAPINNRDIDPTSDDEGELTEEELVANYQMLFDKGSELTQAYT</sequence>
<proteinExistence type="predicted"/>
<name>A0AAV3RDC8_LITER</name>
<dbReference type="GO" id="GO:0008270">
    <property type="term" value="F:zinc ion binding"/>
    <property type="evidence" value="ECO:0007669"/>
    <property type="project" value="InterPro"/>
</dbReference>
<evidence type="ECO:0000313" key="3">
    <source>
        <dbReference type="Proteomes" id="UP001454036"/>
    </source>
</evidence>
<evidence type="ECO:0000313" key="2">
    <source>
        <dbReference type="EMBL" id="GAA0173850.1"/>
    </source>
</evidence>
<dbReference type="Proteomes" id="UP001454036">
    <property type="component" value="Unassembled WGS sequence"/>
</dbReference>
<dbReference type="AlphaFoldDB" id="A0AAV3RDC8"/>
<gene>
    <name evidence="2" type="ORF">LIER_41605</name>
</gene>
<dbReference type="InterPro" id="IPR036875">
    <property type="entry name" value="Znf_CCHC_sf"/>
</dbReference>
<dbReference type="GO" id="GO:0003676">
    <property type="term" value="F:nucleic acid binding"/>
    <property type="evidence" value="ECO:0007669"/>
    <property type="project" value="InterPro"/>
</dbReference>
<dbReference type="SUPFAM" id="SSF57756">
    <property type="entry name" value="Retrovirus zinc finger-like domains"/>
    <property type="match status" value="1"/>
</dbReference>
<comment type="caution">
    <text evidence="2">The sequence shown here is derived from an EMBL/GenBank/DDBJ whole genome shotgun (WGS) entry which is preliminary data.</text>
</comment>
<evidence type="ECO:0008006" key="4">
    <source>
        <dbReference type="Google" id="ProtNLM"/>
    </source>
</evidence>
<reference evidence="2 3" key="1">
    <citation type="submission" date="2024-01" db="EMBL/GenBank/DDBJ databases">
        <title>The complete chloroplast genome sequence of Lithospermum erythrorhizon: insights into the phylogenetic relationship among Boraginaceae species and the maternal lineages of purple gromwells.</title>
        <authorList>
            <person name="Okada T."/>
            <person name="Watanabe K."/>
        </authorList>
    </citation>
    <scope>NUCLEOTIDE SEQUENCE [LARGE SCALE GENOMIC DNA]</scope>
</reference>